<keyword evidence="5" id="KW-0234">DNA repair</keyword>
<evidence type="ECO:0000256" key="3">
    <source>
        <dbReference type="ARBA" id="ARBA00022763"/>
    </source>
</evidence>
<gene>
    <name evidence="7" type="ORF">S01H1_11246</name>
</gene>
<proteinExistence type="predicted"/>
<keyword evidence="4" id="KW-0378">Hydrolase</keyword>
<dbReference type="EMBL" id="BARS01005731">
    <property type="protein sequence ID" value="GAF77851.1"/>
    <property type="molecule type" value="Genomic_DNA"/>
</dbReference>
<dbReference type="Pfam" id="PF03852">
    <property type="entry name" value="Vsr"/>
    <property type="match status" value="1"/>
</dbReference>
<dbReference type="SUPFAM" id="SSF52980">
    <property type="entry name" value="Restriction endonuclease-like"/>
    <property type="match status" value="1"/>
</dbReference>
<evidence type="ECO:0000256" key="4">
    <source>
        <dbReference type="ARBA" id="ARBA00022801"/>
    </source>
</evidence>
<reference evidence="7" key="1">
    <citation type="journal article" date="2014" name="Front. Microbiol.">
        <title>High frequency of phylogenetically diverse reductive dehalogenase-homologous genes in deep subseafloor sedimentary metagenomes.</title>
        <authorList>
            <person name="Kawai M."/>
            <person name="Futagami T."/>
            <person name="Toyoda A."/>
            <person name="Takaki Y."/>
            <person name="Nishi S."/>
            <person name="Hori S."/>
            <person name="Arai W."/>
            <person name="Tsubouchi T."/>
            <person name="Morono Y."/>
            <person name="Uchiyama I."/>
            <person name="Ito T."/>
            <person name="Fujiyama A."/>
            <person name="Inagaki F."/>
            <person name="Takami H."/>
        </authorList>
    </citation>
    <scope>NUCLEOTIDE SEQUENCE</scope>
    <source>
        <strain evidence="7">Expedition CK06-06</strain>
    </source>
</reference>
<evidence type="ECO:0000256" key="2">
    <source>
        <dbReference type="ARBA" id="ARBA00022759"/>
    </source>
</evidence>
<keyword evidence="1" id="KW-0540">Nuclease</keyword>
<dbReference type="Gene3D" id="3.40.960.10">
    <property type="entry name" value="VSR Endonuclease"/>
    <property type="match status" value="1"/>
</dbReference>
<keyword evidence="2" id="KW-0255">Endonuclease</keyword>
<feature type="domain" description="DUF559" evidence="6">
    <location>
        <begin position="80"/>
        <end position="120"/>
    </location>
</feature>
<dbReference type="GO" id="GO:0006298">
    <property type="term" value="P:mismatch repair"/>
    <property type="evidence" value="ECO:0007669"/>
    <property type="project" value="InterPro"/>
</dbReference>
<sequence length="123" mass="15051">MSRIRSKNTKAEILVFRELRRQGVYFQKHYNKASGKPDIALPRKKKAVFIDGDFWHGYQFSKKKHRLPKKYWLDKIETNIKRDRSNRAKLRRDGWEVLRVWEHEVFKKFDETIDKIIQFLNSK</sequence>
<evidence type="ECO:0000259" key="6">
    <source>
        <dbReference type="Pfam" id="PF04480"/>
    </source>
</evidence>
<accession>X0SRS8</accession>
<dbReference type="InterPro" id="IPR007569">
    <property type="entry name" value="DUF559"/>
</dbReference>
<name>X0SRS8_9ZZZZ</name>
<evidence type="ECO:0000256" key="1">
    <source>
        <dbReference type="ARBA" id="ARBA00022722"/>
    </source>
</evidence>
<dbReference type="Pfam" id="PF04480">
    <property type="entry name" value="DUF559"/>
    <property type="match status" value="1"/>
</dbReference>
<organism evidence="7">
    <name type="scientific">marine sediment metagenome</name>
    <dbReference type="NCBI Taxonomy" id="412755"/>
    <lineage>
        <taxon>unclassified sequences</taxon>
        <taxon>metagenomes</taxon>
        <taxon>ecological metagenomes</taxon>
    </lineage>
</organism>
<dbReference type="GO" id="GO:0004519">
    <property type="term" value="F:endonuclease activity"/>
    <property type="evidence" value="ECO:0007669"/>
    <property type="project" value="UniProtKB-KW"/>
</dbReference>
<dbReference type="InterPro" id="IPR004603">
    <property type="entry name" value="DNA_mismatch_endonuc_vsr"/>
</dbReference>
<dbReference type="InterPro" id="IPR011335">
    <property type="entry name" value="Restrct_endonuc-II-like"/>
</dbReference>
<dbReference type="GO" id="GO:0016787">
    <property type="term" value="F:hydrolase activity"/>
    <property type="evidence" value="ECO:0007669"/>
    <property type="project" value="UniProtKB-KW"/>
</dbReference>
<dbReference type="CDD" id="cd00221">
    <property type="entry name" value="Vsr"/>
    <property type="match status" value="1"/>
</dbReference>
<dbReference type="AlphaFoldDB" id="X0SRS8"/>
<comment type="caution">
    <text evidence="7">The sequence shown here is derived from an EMBL/GenBank/DDBJ whole genome shotgun (WGS) entry which is preliminary data.</text>
</comment>
<evidence type="ECO:0000313" key="7">
    <source>
        <dbReference type="EMBL" id="GAF77851.1"/>
    </source>
</evidence>
<protein>
    <recommendedName>
        <fullName evidence="6">DUF559 domain-containing protein</fullName>
    </recommendedName>
</protein>
<evidence type="ECO:0000256" key="5">
    <source>
        <dbReference type="ARBA" id="ARBA00023204"/>
    </source>
</evidence>
<keyword evidence="3" id="KW-0227">DNA damage</keyword>